<feature type="domain" description="Glycosyl transferase family 1" evidence="3">
    <location>
        <begin position="209"/>
        <end position="362"/>
    </location>
</feature>
<name>M1URT3_9CORY</name>
<reference evidence="5 6" key="1">
    <citation type="submission" date="2013-02" db="EMBL/GenBank/DDBJ databases">
        <title>The complete genome sequence of Corynebacterium callunae DSM 20147.</title>
        <authorList>
            <person name="Ruckert C."/>
            <person name="Albersmeier A."/>
            <person name="Kalinowski J."/>
        </authorList>
    </citation>
    <scope>NUCLEOTIDE SEQUENCE [LARGE SCALE GENOMIC DNA]</scope>
    <source>
        <strain evidence="5 6">DSM 20147</strain>
    </source>
</reference>
<dbReference type="SUPFAM" id="SSF53756">
    <property type="entry name" value="UDP-Glycosyltransferase/glycogen phosphorylase"/>
    <property type="match status" value="1"/>
</dbReference>
<dbReference type="STRING" id="1121353.H924_01565"/>
<keyword evidence="6" id="KW-1185">Reference proteome</keyword>
<dbReference type="RefSeq" id="WP_015650221.1">
    <property type="nucleotide sequence ID" value="NC_020506.1"/>
</dbReference>
<dbReference type="Proteomes" id="UP000011760">
    <property type="component" value="Chromosome"/>
</dbReference>
<dbReference type="InterPro" id="IPR028098">
    <property type="entry name" value="Glyco_trans_4-like_N"/>
</dbReference>
<dbReference type="CDD" id="cd03808">
    <property type="entry name" value="GT4_CapM-like"/>
    <property type="match status" value="1"/>
</dbReference>
<dbReference type="Pfam" id="PF13477">
    <property type="entry name" value="Glyco_trans_4_2"/>
    <property type="match status" value="1"/>
</dbReference>
<feature type="domain" description="Glycosyltransferase subfamily 4-like N-terminal" evidence="4">
    <location>
        <begin position="21"/>
        <end position="155"/>
    </location>
</feature>
<evidence type="ECO:0000259" key="4">
    <source>
        <dbReference type="Pfam" id="PF13477"/>
    </source>
</evidence>
<organism evidence="5 6">
    <name type="scientific">Corynebacterium callunae DSM 20147</name>
    <dbReference type="NCBI Taxonomy" id="1121353"/>
    <lineage>
        <taxon>Bacteria</taxon>
        <taxon>Bacillati</taxon>
        <taxon>Actinomycetota</taxon>
        <taxon>Actinomycetes</taxon>
        <taxon>Mycobacteriales</taxon>
        <taxon>Corynebacteriaceae</taxon>
        <taxon>Corynebacterium</taxon>
    </lineage>
</organism>
<evidence type="ECO:0000256" key="2">
    <source>
        <dbReference type="ARBA" id="ARBA00022679"/>
    </source>
</evidence>
<proteinExistence type="predicted"/>
<keyword evidence="1" id="KW-0328">Glycosyltransferase</keyword>
<dbReference type="Pfam" id="PF00534">
    <property type="entry name" value="Glycos_transf_1"/>
    <property type="match status" value="1"/>
</dbReference>
<dbReference type="OrthoDB" id="9772485at2"/>
<gene>
    <name evidence="5" type="ORF">H924_01565</name>
</gene>
<dbReference type="PANTHER" id="PTHR12526">
    <property type="entry name" value="GLYCOSYLTRANSFERASE"/>
    <property type="match status" value="1"/>
</dbReference>
<accession>M1URT3</accession>
<dbReference type="HOGENOM" id="CLU_009583_8_0_11"/>
<evidence type="ECO:0000256" key="1">
    <source>
        <dbReference type="ARBA" id="ARBA00022676"/>
    </source>
</evidence>
<evidence type="ECO:0000313" key="5">
    <source>
        <dbReference type="EMBL" id="AGG65767.1"/>
    </source>
</evidence>
<dbReference type="GO" id="GO:0016757">
    <property type="term" value="F:glycosyltransferase activity"/>
    <property type="evidence" value="ECO:0007669"/>
    <property type="project" value="UniProtKB-KW"/>
</dbReference>
<dbReference type="PANTHER" id="PTHR12526:SF637">
    <property type="entry name" value="GLYCOSYLTRANSFERASE EPSF-RELATED"/>
    <property type="match status" value="1"/>
</dbReference>
<dbReference type="PATRIC" id="fig|1121353.3.peg.326"/>
<dbReference type="InterPro" id="IPR001296">
    <property type="entry name" value="Glyco_trans_1"/>
</dbReference>
<evidence type="ECO:0000313" key="6">
    <source>
        <dbReference type="Proteomes" id="UP000011760"/>
    </source>
</evidence>
<keyword evidence="2 5" id="KW-0808">Transferase</keyword>
<dbReference type="KEGG" id="ccn:H924_01565"/>
<sequence length="382" mass="42046">MGYQNDPELRHLVIVVTAKMTAETFVMKFATYIAQKGYRVTVIADGLNKEKVIVDNGVLEQVPVQMEREPAPLRDFKSLRNLIATLRDLQPDILIYATPKASLLTSIAGLYLKIPERIYQIWGLRLETTSGLKKFVLKIMEKMTSLGSTKILANSRSLANRYQELNLNLGKEINVVGKGSSHGVDLEFFANDRPTPGLNTEVSDFLAKTQGMIKLGFVGRLHPDKGISTLVEAAEICAINGLKISLIFVGGDEGAGIKLPEHPNLSYITVGHTSDVRPYYSIMDILVLPSLREGFPNVVLEAAAMGVPAIVSDGTGVVDSVVDCETGLIFPVGNSLALAEAIQELAKDPQLLKKMGSMGRKWVESYYSQENVWIKTLEYYLK</sequence>
<evidence type="ECO:0000259" key="3">
    <source>
        <dbReference type="Pfam" id="PF00534"/>
    </source>
</evidence>
<dbReference type="EMBL" id="CP004354">
    <property type="protein sequence ID" value="AGG65767.1"/>
    <property type="molecule type" value="Genomic_DNA"/>
</dbReference>
<protein>
    <submittedName>
        <fullName evidence="5">Group 1 glycosyl transferase</fullName>
    </submittedName>
</protein>
<dbReference type="AlphaFoldDB" id="M1URT3"/>
<dbReference type="Gene3D" id="3.40.50.2000">
    <property type="entry name" value="Glycogen Phosphorylase B"/>
    <property type="match status" value="2"/>
</dbReference>
<dbReference type="eggNOG" id="COG0438">
    <property type="taxonomic scope" value="Bacteria"/>
</dbReference>